<keyword evidence="11" id="KW-1185">Reference proteome</keyword>
<feature type="domain" description="Mediator complex subunit Med12" evidence="9">
    <location>
        <begin position="106"/>
        <end position="178"/>
    </location>
</feature>
<reference evidence="10" key="1">
    <citation type="submission" date="2023-03" db="EMBL/GenBank/DDBJ databases">
        <title>Mating type loci evolution in Malassezia.</title>
        <authorList>
            <person name="Coelho M.A."/>
        </authorList>
    </citation>
    <scope>NUCLEOTIDE SEQUENCE</scope>
    <source>
        <strain evidence="10">CBS 12830</strain>
    </source>
</reference>
<name>A0AAF0EAQ1_9BASI</name>
<evidence type="ECO:0000256" key="5">
    <source>
        <dbReference type="ARBA" id="ARBA00023163"/>
    </source>
</evidence>
<evidence type="ECO:0000256" key="4">
    <source>
        <dbReference type="ARBA" id="ARBA00023015"/>
    </source>
</evidence>
<accession>A0AAF0EAQ1</accession>
<keyword evidence="5" id="KW-0804">Transcription</keyword>
<evidence type="ECO:0000259" key="9">
    <source>
        <dbReference type="SMART" id="SM01281"/>
    </source>
</evidence>
<evidence type="ECO:0000256" key="8">
    <source>
        <dbReference type="SAM" id="MobiDB-lite"/>
    </source>
</evidence>
<organism evidence="10 11">
    <name type="scientific">Malassezia equina</name>
    <dbReference type="NCBI Taxonomy" id="1381935"/>
    <lineage>
        <taxon>Eukaryota</taxon>
        <taxon>Fungi</taxon>
        <taxon>Dikarya</taxon>
        <taxon>Basidiomycota</taxon>
        <taxon>Ustilaginomycotina</taxon>
        <taxon>Malasseziomycetes</taxon>
        <taxon>Malasseziales</taxon>
        <taxon>Malasseziaceae</taxon>
        <taxon>Malassezia</taxon>
    </lineage>
</organism>
<evidence type="ECO:0000313" key="11">
    <source>
        <dbReference type="Proteomes" id="UP001214415"/>
    </source>
</evidence>
<evidence type="ECO:0000256" key="1">
    <source>
        <dbReference type="ARBA" id="ARBA00004123"/>
    </source>
</evidence>
<dbReference type="InterPro" id="IPR019035">
    <property type="entry name" value="Mediator_Med12"/>
</dbReference>
<dbReference type="PANTHER" id="PTHR46567">
    <property type="entry name" value="MEDIATOR OF RNA POLYMERASE II TRANSCRIPTION SUBUNIT 12"/>
    <property type="match status" value="1"/>
</dbReference>
<dbReference type="PANTHER" id="PTHR46567:SF1">
    <property type="entry name" value="MEDIATOR OF RNA POLYMERASE II TRANSCRIPTION SUBUNIT 12"/>
    <property type="match status" value="1"/>
</dbReference>
<evidence type="ECO:0000256" key="7">
    <source>
        <dbReference type="ARBA" id="ARBA00032010"/>
    </source>
</evidence>
<evidence type="ECO:0000256" key="6">
    <source>
        <dbReference type="ARBA" id="ARBA00023242"/>
    </source>
</evidence>
<dbReference type="Proteomes" id="UP001214415">
    <property type="component" value="Chromosome 2"/>
</dbReference>
<sequence length="1329" mass="145841">MSQGGGAARAPVPYELEPPRWRPAFHHIDQALGIPGLRKLRDTTPPSDQALLHGAPLPALVPSETACMQTHMLDRFMEPDVLELLGNLFERVRDHRRSGAQIVDAPTPLPPRVTLNDAKLREYVRQLADPHVPLYQLAERIPHGFRGARLLDMLLHGSLPGSPSARSVPLSRALWLIRMIGALELDTPHADVPKYTRDWTRRVLQWMSELMASLREPTTWAAHWSYATALLDRMVHEALMEPYSLYRWMITQLTQVHGGVRACLLQWVVVHTPAILHHAALGTALLRALGDLADEASWLGQQARLHFLDCAQAAPLLCTALPLSMLSALNVPERLQNQAQLLQAALAPFLEPTTEDEDAVVLSLLDHGTQTTSLFAEYFLPRHASAPMAQHRLCLLLYWACTEDRQGHHRIFVASSLVQLLDECQAQRLTLPDGRFLPCPWTPFSLGDAMLQWLDSLDDMAPKYRLQVPMAARLFGLLAQKELFSYAALLQRLMARGAVRATGELKTSRHATTVPIRLLRSIPVPHASASLLQQRRFVIYGARTSESYEEATERRAIRELRRLFEWDEALPPIPSTLSSSASSPMLPPAPLSVPSSPSVSSMAVWSQPTATTDLLDAFQLHQRLPHLWSASPYVQDRIVTKFLLPSLLSDVSGIHPNRFALAATLLTTLHAMEALSKLVCALLDGHNLMCVVSICHTIAAHARVWEALDKTSSLANLIAPYALAEAPLLPGIKRVVPATGRGMTLALARHALTALSDLDESVARYAPMPQAPLPSALAPLSLATEAVHVLLTPGDAWDDACTALIAAVPLDEAASLLCTQALDLLADGHLASDALLTCVASLAGTAGVCLDEVTHHWIRAAWERQVAEPAWATLLLSLIRFGYLDGDLLLQKVLCPFLRTAGPTHVGWQACIALLHALLFTYTAPGSPCSMDAMGYACWYDLTLLRGSLGFGDGFVPLLYALDVSQAPSNAEWPRLLQPHNPQLRALWLSRPDAVWQGLQALSPEHRGAAYRCMGSIIHDSSSAPGPSWSLRLDDALEGALAALDVRIQLDQDARAKESLQAYVRMPGATGRAPMELLLRWDLPMSIVSHFTSMLLISIAQSDTPGPSIRALASFVQAWTSDQIPCDAETAALAVTALPGLASQVSRYEWLSAVLCLLRCTMTATSWTDVLACLIEQEGSWEAAVAVRVLSALPTTTVDTWLYQRAQRMPSTTSLADGAARSMPCLTRYDYAPTTPSPWMQLDATDPPVLPMRDPWSRPLLDRTGLLSHLHAQKTREPMPSIQHGAPPWLLSEQSYGDGDDALSRYPAVPPLTRRRRSSVSPASKRARH</sequence>
<evidence type="ECO:0000313" key="10">
    <source>
        <dbReference type="EMBL" id="WFD22228.1"/>
    </source>
</evidence>
<protein>
    <recommendedName>
        <fullName evidence="3">Mediator of RNA polymerase II transcription subunit 12</fullName>
    </recommendedName>
    <alternativeName>
        <fullName evidence="7">Mediator complex subunit 12</fullName>
    </alternativeName>
</protein>
<dbReference type="SMART" id="SM01281">
    <property type="entry name" value="Med12"/>
    <property type="match status" value="1"/>
</dbReference>
<keyword evidence="6" id="KW-0539">Nucleus</keyword>
<dbReference type="GO" id="GO:0016592">
    <property type="term" value="C:mediator complex"/>
    <property type="evidence" value="ECO:0007669"/>
    <property type="project" value="InterPro"/>
</dbReference>
<feature type="region of interest" description="Disordered" evidence="8">
    <location>
        <begin position="1273"/>
        <end position="1329"/>
    </location>
</feature>
<dbReference type="EMBL" id="CP119901">
    <property type="protein sequence ID" value="WFD22228.1"/>
    <property type="molecule type" value="Genomic_DNA"/>
</dbReference>
<evidence type="ECO:0000256" key="3">
    <source>
        <dbReference type="ARBA" id="ARBA00019622"/>
    </source>
</evidence>
<dbReference type="GO" id="GO:0006357">
    <property type="term" value="P:regulation of transcription by RNA polymerase II"/>
    <property type="evidence" value="ECO:0007669"/>
    <property type="project" value="InterPro"/>
</dbReference>
<evidence type="ECO:0000256" key="2">
    <source>
        <dbReference type="ARBA" id="ARBA00010289"/>
    </source>
</evidence>
<dbReference type="GO" id="GO:0003712">
    <property type="term" value="F:transcription coregulator activity"/>
    <property type="evidence" value="ECO:0007669"/>
    <property type="project" value="InterPro"/>
</dbReference>
<proteinExistence type="inferred from homology"/>
<keyword evidence="4" id="KW-0805">Transcription regulation</keyword>
<dbReference type="Pfam" id="PF09497">
    <property type="entry name" value="Med12"/>
    <property type="match status" value="1"/>
</dbReference>
<gene>
    <name evidence="10" type="primary">SRB8</name>
    <name evidence="10" type="ORF">MEQU1_000893</name>
</gene>
<comment type="subcellular location">
    <subcellularLocation>
        <location evidence="1">Nucleus</location>
    </subcellularLocation>
</comment>
<comment type="similarity">
    <text evidence="2">Belongs to the Mediator complex subunit 12 family.</text>
</comment>